<dbReference type="EMBL" id="MU394294">
    <property type="protein sequence ID" value="KAI6089655.1"/>
    <property type="molecule type" value="Genomic_DNA"/>
</dbReference>
<comment type="caution">
    <text evidence="1">The sequence shown here is derived from an EMBL/GenBank/DDBJ whole genome shotgun (WGS) entry which is preliminary data.</text>
</comment>
<accession>A0ACC0DAB4</accession>
<name>A0ACC0DAB4_9PEZI</name>
<proteinExistence type="predicted"/>
<protein>
    <submittedName>
        <fullName evidence="1">Uncharacterized protein</fullName>
    </submittedName>
</protein>
<keyword evidence="2" id="KW-1185">Reference proteome</keyword>
<evidence type="ECO:0000313" key="2">
    <source>
        <dbReference type="Proteomes" id="UP001497680"/>
    </source>
</evidence>
<evidence type="ECO:0000313" key="1">
    <source>
        <dbReference type="EMBL" id="KAI6089655.1"/>
    </source>
</evidence>
<gene>
    <name evidence="1" type="ORF">F4821DRAFT_50852</name>
</gene>
<dbReference type="Proteomes" id="UP001497680">
    <property type="component" value="Unassembled WGS sequence"/>
</dbReference>
<reference evidence="1 2" key="1">
    <citation type="journal article" date="2022" name="New Phytol.">
        <title>Ecological generalism drives hyperdiversity of secondary metabolite gene clusters in xylarialean endophytes.</title>
        <authorList>
            <person name="Franco M.E.E."/>
            <person name="Wisecaver J.H."/>
            <person name="Arnold A.E."/>
            <person name="Ju Y.M."/>
            <person name="Slot J.C."/>
            <person name="Ahrendt S."/>
            <person name="Moore L.P."/>
            <person name="Eastman K.E."/>
            <person name="Scott K."/>
            <person name="Konkel Z."/>
            <person name="Mondo S.J."/>
            <person name="Kuo A."/>
            <person name="Hayes R.D."/>
            <person name="Haridas S."/>
            <person name="Andreopoulos B."/>
            <person name="Riley R."/>
            <person name="LaButti K."/>
            <person name="Pangilinan J."/>
            <person name="Lipzen A."/>
            <person name="Amirebrahimi M."/>
            <person name="Yan J."/>
            <person name="Adam C."/>
            <person name="Keymanesh K."/>
            <person name="Ng V."/>
            <person name="Louie K."/>
            <person name="Northen T."/>
            <person name="Drula E."/>
            <person name="Henrissat B."/>
            <person name="Hsieh H.M."/>
            <person name="Youens-Clark K."/>
            <person name="Lutzoni F."/>
            <person name="Miadlikowska J."/>
            <person name="Eastwood D.C."/>
            <person name="Hamelin R.C."/>
            <person name="Grigoriev I.V."/>
            <person name="U'Ren J.M."/>
        </authorList>
    </citation>
    <scope>NUCLEOTIDE SEQUENCE [LARGE SCALE GENOMIC DNA]</scope>
    <source>
        <strain evidence="1 2">ER1909</strain>
    </source>
</reference>
<sequence length="222" mass="25815">MASEPIHIKHWEESALKDSICSIRLGSRGTIYRWKPRTVLKYSVDRHSFPQDTEHAEYAAEALKAAASLWNERKIGVQFKEVANHEPATFRLVYDHQQLQDDLLANAFLPNEVQTGKPRLTVYPLAFCKERDYYNYLTNVFCHELGHVLGLRHEFKESFDPSVRWGKENGSSVMNYFVHPSEFSIQRTDYKDLRRFYASKGTQYKGFSIVDVDPAYFVPPSE</sequence>
<organism evidence="1 2">
    <name type="scientific">Hypoxylon rubiginosum</name>
    <dbReference type="NCBI Taxonomy" id="110542"/>
    <lineage>
        <taxon>Eukaryota</taxon>
        <taxon>Fungi</taxon>
        <taxon>Dikarya</taxon>
        <taxon>Ascomycota</taxon>
        <taxon>Pezizomycotina</taxon>
        <taxon>Sordariomycetes</taxon>
        <taxon>Xylariomycetidae</taxon>
        <taxon>Xylariales</taxon>
        <taxon>Hypoxylaceae</taxon>
        <taxon>Hypoxylon</taxon>
    </lineage>
</organism>